<dbReference type="Proteomes" id="UP000824209">
    <property type="component" value="Unassembled WGS sequence"/>
</dbReference>
<dbReference type="InterPro" id="IPR036388">
    <property type="entry name" value="WH-like_DNA-bd_sf"/>
</dbReference>
<proteinExistence type="inferred from homology"/>
<name>A0A9D2M302_9FIRM</name>
<keyword evidence="4" id="KW-0238">DNA-binding</keyword>
<dbReference type="InterPro" id="IPR051446">
    <property type="entry name" value="HTH_trans_reg/aminotransferase"/>
</dbReference>
<dbReference type="PANTHER" id="PTHR46577">
    <property type="entry name" value="HTH-TYPE TRANSCRIPTIONAL REGULATORY PROTEIN GABR"/>
    <property type="match status" value="1"/>
</dbReference>
<sequence>MQTLTLSLRRGKTPLYLQLYTALQQQIRTGQLQAGERLPGKRRLAADLDVSVNTVDTAYGMLAAEGYIQSTPRSGFTVCKLLNVTTKAAPLVQPPVSTPAPQFLYDFTTSSIDTTLFPFKTWRRIHQSILSQEPQLLNHGERSGDEVLRRAIAAHLREHRGVVCGAHQVVVGAGMEYLLGLLARLFSGSCFAVENPGYPRTAHILKNNGAAVRFVSLDAQGMSVQHLCESEAQIAYITPSHQFPTGVTMPAARRYELLTWAGQAPGRYIIEDDYDSEFRFDTKPLPSLQGMDAAGRVIYVGTFSKSLAPAFRIAYIVLPQTLVPRWNSEFGFYSCTVSRFEQHTLAQMMENGQFAAHLRRLRLAYRRRRDLLIDALRGAFPDIALQGTHTGLHLLAALPGWPDAEQLVQAAAAQSVRCSSLSSYDAHTPHARRAQVVLGYAGLADDAIPPAVQRLSLAWNHSAS</sequence>
<accession>A0A9D2M302</accession>
<dbReference type="CDD" id="cd00609">
    <property type="entry name" value="AAT_like"/>
    <property type="match status" value="1"/>
</dbReference>
<keyword evidence="7" id="KW-0808">Transferase</keyword>
<dbReference type="GO" id="GO:0008483">
    <property type="term" value="F:transaminase activity"/>
    <property type="evidence" value="ECO:0007669"/>
    <property type="project" value="UniProtKB-KW"/>
</dbReference>
<evidence type="ECO:0000313" key="8">
    <source>
        <dbReference type="Proteomes" id="UP000824209"/>
    </source>
</evidence>
<dbReference type="Pfam" id="PF00155">
    <property type="entry name" value="Aminotran_1_2"/>
    <property type="match status" value="1"/>
</dbReference>
<dbReference type="InterPro" id="IPR015424">
    <property type="entry name" value="PyrdxlP-dep_Trfase"/>
</dbReference>
<dbReference type="CDD" id="cd07377">
    <property type="entry name" value="WHTH_GntR"/>
    <property type="match status" value="1"/>
</dbReference>
<dbReference type="InterPro" id="IPR015421">
    <property type="entry name" value="PyrdxlP-dep_Trfase_major"/>
</dbReference>
<evidence type="ECO:0000259" key="6">
    <source>
        <dbReference type="PROSITE" id="PS50949"/>
    </source>
</evidence>
<keyword evidence="2" id="KW-0663">Pyridoxal phosphate</keyword>
<comment type="similarity">
    <text evidence="1">In the C-terminal section; belongs to the class-I pyridoxal-phosphate-dependent aminotransferase family.</text>
</comment>
<keyword evidence="7" id="KW-0032">Aminotransferase</keyword>
<reference evidence="7" key="1">
    <citation type="journal article" date="2021" name="PeerJ">
        <title>Extensive microbial diversity within the chicken gut microbiome revealed by metagenomics and culture.</title>
        <authorList>
            <person name="Gilroy R."/>
            <person name="Ravi A."/>
            <person name="Getino M."/>
            <person name="Pursley I."/>
            <person name="Horton D.L."/>
            <person name="Alikhan N.F."/>
            <person name="Baker D."/>
            <person name="Gharbi K."/>
            <person name="Hall N."/>
            <person name="Watson M."/>
            <person name="Adriaenssens E.M."/>
            <person name="Foster-Nyarko E."/>
            <person name="Jarju S."/>
            <person name="Secka A."/>
            <person name="Antonio M."/>
            <person name="Oren A."/>
            <person name="Chaudhuri R.R."/>
            <person name="La Ragione R."/>
            <person name="Hildebrand F."/>
            <person name="Pallen M.J."/>
        </authorList>
    </citation>
    <scope>NUCLEOTIDE SEQUENCE</scope>
    <source>
        <strain evidence="7">ChiBcec8-14828</strain>
    </source>
</reference>
<dbReference type="Gene3D" id="1.10.10.10">
    <property type="entry name" value="Winged helix-like DNA-binding domain superfamily/Winged helix DNA-binding domain"/>
    <property type="match status" value="1"/>
</dbReference>
<protein>
    <submittedName>
        <fullName evidence="7">PLP-dependent aminotransferase family protein</fullName>
    </submittedName>
</protein>
<dbReference type="InterPro" id="IPR036390">
    <property type="entry name" value="WH_DNA-bd_sf"/>
</dbReference>
<dbReference type="PANTHER" id="PTHR46577:SF1">
    <property type="entry name" value="HTH-TYPE TRANSCRIPTIONAL REGULATORY PROTEIN GABR"/>
    <property type="match status" value="1"/>
</dbReference>
<dbReference type="GO" id="GO:0030170">
    <property type="term" value="F:pyridoxal phosphate binding"/>
    <property type="evidence" value="ECO:0007669"/>
    <property type="project" value="InterPro"/>
</dbReference>
<dbReference type="EMBL" id="DWYA01000077">
    <property type="protein sequence ID" value="HJB40496.1"/>
    <property type="molecule type" value="Genomic_DNA"/>
</dbReference>
<keyword evidence="3" id="KW-0805">Transcription regulation</keyword>
<feature type="domain" description="HTH gntR-type" evidence="6">
    <location>
        <begin position="13"/>
        <end position="81"/>
    </location>
</feature>
<evidence type="ECO:0000313" key="7">
    <source>
        <dbReference type="EMBL" id="HJB40496.1"/>
    </source>
</evidence>
<evidence type="ECO:0000256" key="2">
    <source>
        <dbReference type="ARBA" id="ARBA00022898"/>
    </source>
</evidence>
<evidence type="ECO:0000256" key="1">
    <source>
        <dbReference type="ARBA" id="ARBA00005384"/>
    </source>
</evidence>
<dbReference type="PROSITE" id="PS50949">
    <property type="entry name" value="HTH_GNTR"/>
    <property type="match status" value="1"/>
</dbReference>
<evidence type="ECO:0000256" key="3">
    <source>
        <dbReference type="ARBA" id="ARBA00023015"/>
    </source>
</evidence>
<dbReference type="InterPro" id="IPR000524">
    <property type="entry name" value="Tscrpt_reg_HTH_GntR"/>
</dbReference>
<evidence type="ECO:0000256" key="4">
    <source>
        <dbReference type="ARBA" id="ARBA00023125"/>
    </source>
</evidence>
<dbReference type="Pfam" id="PF00392">
    <property type="entry name" value="GntR"/>
    <property type="match status" value="1"/>
</dbReference>
<reference evidence="7" key="2">
    <citation type="submission" date="2021-04" db="EMBL/GenBank/DDBJ databases">
        <authorList>
            <person name="Gilroy R."/>
        </authorList>
    </citation>
    <scope>NUCLEOTIDE SEQUENCE</scope>
    <source>
        <strain evidence="7">ChiBcec8-14828</strain>
    </source>
</reference>
<dbReference type="GO" id="GO:0003677">
    <property type="term" value="F:DNA binding"/>
    <property type="evidence" value="ECO:0007669"/>
    <property type="project" value="UniProtKB-KW"/>
</dbReference>
<evidence type="ECO:0000256" key="5">
    <source>
        <dbReference type="ARBA" id="ARBA00023163"/>
    </source>
</evidence>
<keyword evidence="5" id="KW-0804">Transcription</keyword>
<comment type="caution">
    <text evidence="7">The sequence shown here is derived from an EMBL/GenBank/DDBJ whole genome shotgun (WGS) entry which is preliminary data.</text>
</comment>
<dbReference type="InterPro" id="IPR004839">
    <property type="entry name" value="Aminotransferase_I/II_large"/>
</dbReference>
<dbReference type="SUPFAM" id="SSF53383">
    <property type="entry name" value="PLP-dependent transferases"/>
    <property type="match status" value="1"/>
</dbReference>
<dbReference type="GO" id="GO:0003700">
    <property type="term" value="F:DNA-binding transcription factor activity"/>
    <property type="evidence" value="ECO:0007669"/>
    <property type="project" value="InterPro"/>
</dbReference>
<dbReference type="Gene3D" id="3.40.640.10">
    <property type="entry name" value="Type I PLP-dependent aspartate aminotransferase-like (Major domain)"/>
    <property type="match status" value="1"/>
</dbReference>
<gene>
    <name evidence="7" type="ORF">H9943_08895</name>
</gene>
<dbReference type="AlphaFoldDB" id="A0A9D2M302"/>
<dbReference type="SUPFAM" id="SSF46785">
    <property type="entry name" value="Winged helix' DNA-binding domain"/>
    <property type="match status" value="1"/>
</dbReference>
<organism evidence="7 8">
    <name type="scientific">Candidatus Ruthenibacterium avium</name>
    <dbReference type="NCBI Taxonomy" id="2838751"/>
    <lineage>
        <taxon>Bacteria</taxon>
        <taxon>Bacillati</taxon>
        <taxon>Bacillota</taxon>
        <taxon>Clostridia</taxon>
        <taxon>Eubacteriales</taxon>
        <taxon>Oscillospiraceae</taxon>
        <taxon>Ruthenibacterium</taxon>
    </lineage>
</organism>
<dbReference type="SMART" id="SM00345">
    <property type="entry name" value="HTH_GNTR"/>
    <property type="match status" value="1"/>
</dbReference>